<keyword evidence="5 14" id="KW-0805">Transcription regulation</keyword>
<feature type="region of interest" description="Disordered" evidence="15">
    <location>
        <begin position="40"/>
        <end position="111"/>
    </location>
</feature>
<dbReference type="InterPro" id="IPR003069">
    <property type="entry name" value="Ecdystd_rcpt"/>
</dbReference>
<comment type="similarity">
    <text evidence="14">Belongs to the nuclear hormone receptor family.</text>
</comment>
<dbReference type="SUPFAM" id="SSF48508">
    <property type="entry name" value="Nuclear receptor ligand-binding domain"/>
    <property type="match status" value="1"/>
</dbReference>
<dbReference type="PROSITE" id="PS00031">
    <property type="entry name" value="NUCLEAR_REC_DBD_1"/>
    <property type="match status" value="1"/>
</dbReference>
<comment type="subcellular location">
    <subcellularLocation>
        <location evidence="14">Nucleus</location>
    </subcellularLocation>
</comment>
<dbReference type="InterPro" id="IPR050234">
    <property type="entry name" value="Nuclear_hormone_rcpt_NR1"/>
</dbReference>
<evidence type="ECO:0000256" key="2">
    <source>
        <dbReference type="ARBA" id="ARBA00022723"/>
    </source>
</evidence>
<feature type="region of interest" description="Disordered" evidence="15">
    <location>
        <begin position="1"/>
        <end position="20"/>
    </location>
</feature>
<keyword evidence="9 14" id="KW-0539">Nucleus</keyword>
<feature type="compositionally biased region" description="Low complexity" evidence="15">
    <location>
        <begin position="211"/>
        <end position="226"/>
    </location>
</feature>
<name>A0A2S1PH06_PLADU</name>
<dbReference type="SMR" id="A0A2S1PH06"/>
<feature type="region of interest" description="Disordered" evidence="15">
    <location>
        <begin position="202"/>
        <end position="258"/>
    </location>
</feature>
<keyword evidence="7 14" id="KW-0804">Transcription</keyword>
<dbReference type="GO" id="GO:0000978">
    <property type="term" value="F:RNA polymerase II cis-regulatory region sequence-specific DNA binding"/>
    <property type="evidence" value="ECO:0007669"/>
    <property type="project" value="TreeGrafter"/>
</dbReference>
<dbReference type="GO" id="GO:0035100">
    <property type="term" value="F:ecdysone binding"/>
    <property type="evidence" value="ECO:0007669"/>
    <property type="project" value="InterPro"/>
</dbReference>
<sequence>MVTSTSPAAGPMSCDDLPYAGNSPPVRHMGLLGGSGVGVGLGGGNGGGPHLDSLELPSDQRTPPPPLMHIKQEPPDNRVLSPCMVNSDSNSPTAPKKTRPNSHPAAPTPAGRSVEEEQCLICGDRASGYHYNALSCEGCKGFFRRSITQNRGNEYTCKNGGNCEMDMWMRRRCQYCRLRRCREAGMKEECLLSDDQCKARDARRKVRQKNQPKSQPKNQTKNQTKTKPPPVREEMSPGSDLSQQSDEPVKAPVNDLQAEDVMSRLNPEEKKIVEKLVIYQDQFELPSDDDINMMKKVKVSSVGRLNVTDAVFEQIAGMTVLTTHLVVEYAKHLPGFLEVSKEDQIALLKGAACDIMMIRTARRYDKTTDTIIFADGAHYTRDNMRVIGLHDYVDSMFHFCKGMSDIGTDNAEYALLTAICLMCERPGLISVKQVESIQTNYVTVLQNYVRVRRGPNSNHFAKVLMKLTELRTLSVHYDKVLVNMKVERGQLPPLLQEFFDV</sequence>
<dbReference type="PRINTS" id="PR01283">
    <property type="entry name" value="ECDYSTEROIDR"/>
</dbReference>
<dbReference type="GO" id="GO:0045944">
    <property type="term" value="P:positive regulation of transcription by RNA polymerase II"/>
    <property type="evidence" value="ECO:0007669"/>
    <property type="project" value="TreeGrafter"/>
</dbReference>
<dbReference type="PRINTS" id="PR00398">
    <property type="entry name" value="STRDHORMONER"/>
</dbReference>
<feature type="compositionally biased region" description="Gly residues" evidence="15">
    <location>
        <begin position="40"/>
        <end position="49"/>
    </location>
</feature>
<dbReference type="Pfam" id="PF00104">
    <property type="entry name" value="Hormone_recep"/>
    <property type="match status" value="1"/>
</dbReference>
<dbReference type="AlphaFoldDB" id="A0A2S1PH06"/>
<feature type="compositionally biased region" description="Polar residues" evidence="15">
    <location>
        <begin position="84"/>
        <end position="93"/>
    </location>
</feature>
<evidence type="ECO:0000256" key="7">
    <source>
        <dbReference type="ARBA" id="ARBA00023163"/>
    </source>
</evidence>
<keyword evidence="6 14" id="KW-0238">DNA-binding</keyword>
<dbReference type="GO" id="GO:0035076">
    <property type="term" value="P:ecdysone receptor signaling pathway"/>
    <property type="evidence" value="ECO:0007669"/>
    <property type="project" value="InterPro"/>
</dbReference>
<dbReference type="InterPro" id="IPR013088">
    <property type="entry name" value="Znf_NHR/GATA"/>
</dbReference>
<dbReference type="Pfam" id="PF00105">
    <property type="entry name" value="zf-C4"/>
    <property type="match status" value="1"/>
</dbReference>
<evidence type="ECO:0000256" key="11">
    <source>
        <dbReference type="ARBA" id="ARBA00030794"/>
    </source>
</evidence>
<organism evidence="18">
    <name type="scientific">Platynereis dumerilii</name>
    <name type="common">Dumeril's clam worm</name>
    <dbReference type="NCBI Taxonomy" id="6359"/>
    <lineage>
        <taxon>Eukaryota</taxon>
        <taxon>Metazoa</taxon>
        <taxon>Spiralia</taxon>
        <taxon>Lophotrochozoa</taxon>
        <taxon>Annelida</taxon>
        <taxon>Polychaeta</taxon>
        <taxon>Errantia</taxon>
        <taxon>Phyllodocida</taxon>
        <taxon>Nereididae</taxon>
        <taxon>Platynereis</taxon>
    </lineage>
</organism>
<dbReference type="PRINTS" id="PR00047">
    <property type="entry name" value="STROIDFINGER"/>
</dbReference>
<reference evidence="18" key="1">
    <citation type="submission" date="2017-06" db="EMBL/GenBank/DDBJ databases">
        <title>The Annelid Ecdysone Receptor: old acquaintances, new environmental scenarios?</title>
        <authorList>
            <person name="Ruivo R."/>
            <person name="Pascoa M.I."/>
            <person name="Andre A."/>
            <person name="Capitao A."/>
            <person name="Castro L.F."/>
            <person name="Lopes-Marques M."/>
            <person name="Santos M."/>
        </authorList>
    </citation>
    <scope>NUCLEOTIDE SEQUENCE</scope>
</reference>
<dbReference type="InterPro" id="IPR001723">
    <property type="entry name" value="Nuclear_hrmn_rcpt"/>
</dbReference>
<dbReference type="GO" id="GO:0030154">
    <property type="term" value="P:cell differentiation"/>
    <property type="evidence" value="ECO:0007669"/>
    <property type="project" value="TreeGrafter"/>
</dbReference>
<dbReference type="GO" id="GO:0000122">
    <property type="term" value="P:negative regulation of transcription by RNA polymerase II"/>
    <property type="evidence" value="ECO:0007669"/>
    <property type="project" value="TreeGrafter"/>
</dbReference>
<keyword evidence="8 14" id="KW-0675">Receptor</keyword>
<evidence type="ECO:0000259" key="17">
    <source>
        <dbReference type="PROSITE" id="PS51843"/>
    </source>
</evidence>
<dbReference type="GO" id="GO:0090575">
    <property type="term" value="C:RNA polymerase II transcription regulator complex"/>
    <property type="evidence" value="ECO:0007669"/>
    <property type="project" value="TreeGrafter"/>
</dbReference>
<dbReference type="PROSITE" id="PS51030">
    <property type="entry name" value="NUCLEAR_REC_DBD_2"/>
    <property type="match status" value="1"/>
</dbReference>
<evidence type="ECO:0000256" key="6">
    <source>
        <dbReference type="ARBA" id="ARBA00023125"/>
    </source>
</evidence>
<accession>A0A2S1PH06</accession>
<evidence type="ECO:0000256" key="4">
    <source>
        <dbReference type="ARBA" id="ARBA00022833"/>
    </source>
</evidence>
<dbReference type="InterPro" id="IPR035500">
    <property type="entry name" value="NHR-like_dom_sf"/>
</dbReference>
<evidence type="ECO:0000313" key="18">
    <source>
        <dbReference type="EMBL" id="AWH55629.1"/>
    </source>
</evidence>
<dbReference type="SMART" id="SM00430">
    <property type="entry name" value="HOLI"/>
    <property type="match status" value="1"/>
</dbReference>
<dbReference type="SUPFAM" id="SSF57716">
    <property type="entry name" value="Glucocorticoid receptor-like (DNA-binding domain)"/>
    <property type="match status" value="1"/>
</dbReference>
<dbReference type="GO" id="GO:0004879">
    <property type="term" value="F:nuclear receptor activity"/>
    <property type="evidence" value="ECO:0007669"/>
    <property type="project" value="InterPro"/>
</dbReference>
<dbReference type="Gene3D" id="1.10.565.10">
    <property type="entry name" value="Retinoid X Receptor"/>
    <property type="match status" value="1"/>
</dbReference>
<feature type="domain" description="NR LBD" evidence="17">
    <location>
        <begin position="257"/>
        <end position="501"/>
    </location>
</feature>
<keyword evidence="4 14" id="KW-0862">Zinc</keyword>
<dbReference type="Gene3D" id="3.30.50.10">
    <property type="entry name" value="Erythroid Transcription Factor GATA-1, subunit A"/>
    <property type="match status" value="1"/>
</dbReference>
<evidence type="ECO:0000256" key="13">
    <source>
        <dbReference type="ARBA" id="ARBA00033286"/>
    </source>
</evidence>
<dbReference type="GO" id="GO:0008270">
    <property type="term" value="F:zinc ion binding"/>
    <property type="evidence" value="ECO:0007669"/>
    <property type="project" value="UniProtKB-KW"/>
</dbReference>
<protein>
    <recommendedName>
        <fullName evidence="1">Ecdysone receptor</fullName>
    </recommendedName>
    <alternativeName>
        <fullName evidence="10">20-hydroxy-ecdysone receptor</fullName>
    </alternativeName>
    <alternativeName>
        <fullName evidence="11">EcRH</fullName>
    </alternativeName>
    <alternativeName>
        <fullName evidence="12">Ecdysteroid receptor</fullName>
    </alternativeName>
    <alternativeName>
        <fullName evidence="13">Nuclear receptor subfamily 1 group H member 1</fullName>
    </alternativeName>
</protein>
<proteinExistence type="evidence at transcript level"/>
<dbReference type="PROSITE" id="PS51843">
    <property type="entry name" value="NR_LBD"/>
    <property type="match status" value="1"/>
</dbReference>
<keyword evidence="2 14" id="KW-0479">Metal-binding</keyword>
<keyword evidence="3 14" id="KW-0863">Zinc-finger</keyword>
<evidence type="ECO:0000256" key="8">
    <source>
        <dbReference type="ARBA" id="ARBA00023170"/>
    </source>
</evidence>
<evidence type="ECO:0000256" key="12">
    <source>
        <dbReference type="ARBA" id="ARBA00033003"/>
    </source>
</evidence>
<dbReference type="InterPro" id="IPR000536">
    <property type="entry name" value="Nucl_hrmn_rcpt_lig-bd"/>
</dbReference>
<dbReference type="EMBL" id="MF320143">
    <property type="protein sequence ID" value="AWH55629.1"/>
    <property type="molecule type" value="mRNA"/>
</dbReference>
<evidence type="ECO:0000256" key="15">
    <source>
        <dbReference type="SAM" id="MobiDB-lite"/>
    </source>
</evidence>
<evidence type="ECO:0000259" key="16">
    <source>
        <dbReference type="PROSITE" id="PS51030"/>
    </source>
</evidence>
<dbReference type="PANTHER" id="PTHR24082:SF507">
    <property type="entry name" value="BILE ACID RECEPTOR-RELATED"/>
    <property type="match status" value="1"/>
</dbReference>
<evidence type="ECO:0000256" key="1">
    <source>
        <dbReference type="ARBA" id="ARBA00022052"/>
    </source>
</evidence>
<evidence type="ECO:0000256" key="3">
    <source>
        <dbReference type="ARBA" id="ARBA00022771"/>
    </source>
</evidence>
<dbReference type="PANTHER" id="PTHR24082">
    <property type="entry name" value="NUCLEAR HORMONE RECEPTOR"/>
    <property type="match status" value="1"/>
</dbReference>
<gene>
    <name evidence="18" type="primary">EcR</name>
</gene>
<evidence type="ECO:0000256" key="9">
    <source>
        <dbReference type="ARBA" id="ARBA00023242"/>
    </source>
</evidence>
<evidence type="ECO:0000256" key="10">
    <source>
        <dbReference type="ARBA" id="ARBA00029963"/>
    </source>
</evidence>
<evidence type="ECO:0000256" key="14">
    <source>
        <dbReference type="RuleBase" id="RU004334"/>
    </source>
</evidence>
<dbReference type="InterPro" id="IPR001628">
    <property type="entry name" value="Znf_hrmn_rcpt"/>
</dbReference>
<evidence type="ECO:0000256" key="5">
    <source>
        <dbReference type="ARBA" id="ARBA00023015"/>
    </source>
</evidence>
<dbReference type="SMART" id="SM00399">
    <property type="entry name" value="ZnF_C4"/>
    <property type="match status" value="1"/>
</dbReference>
<feature type="domain" description="Nuclear receptor" evidence="16">
    <location>
        <begin position="116"/>
        <end position="193"/>
    </location>
</feature>